<name>A0ABN8QRU1_9CNID</name>
<sequence>MKHEIRAMTPEDKARADAKDSEQENKVAADIEFLHLIQELLKKGKILSLEDAQKVYTNILQDHLYNWFPSRKSVRQLLAENVDGIEFVSAYGRNESDRFCLSAAKIAAIEKAVKQSSHINSELEALYDCSKIIRKEIQDANTWHFKGTLDIDAQDNVPTKLFTLLKWILSGVVSELKTEQRAEDVNRKSVLLAQQIMYHTKTDRQREYPLQVGVGLLAHQQMRSKLVIDVLHELGVSVNYARILRIETQLAQAVLSNSSEHNIFIPPKLCKGQFIFFSVDNSDFSEDTPDGKNILHATAMVVFQRKRTKDPETILEIDATMRTKSLPQESIPDTEILQCYIPKNAQPKCSGYTLDTTPSSDVTKKAEQNDLAWSVGNSIIRSRLEQVKIPTWAPYNSQVLSLTHQLTTVSMMPLLAAPAHEWSTMLTVLMQAQKITAVVMGENHKTVITFDLQLYEKAVKLQMHKAPDLDHLVFRIGEMHTIMASLCTLGASIDGSGFDEGWIEAGLYGSTTMRQILEENHMKRALTAHSITYSPLSDLHMEAFWKSESDKSNAEHKTVYDRTKHKDLVTAMETDDLQERLLRFDEVMECQCPLFKFARDYMKFVMCILMFIRASREGDWNLHLESLKALAKYFFAHDRLNYARMVPLYLAQMHWLKIDDPDIHHEFIQGNFCVNKNEIPFCAIGPDHAIEHVNKLMKIRGGLKGLTQQPAAMARWFLVAPELSGLATQAEDMLGVQRASSPHHHDLSDAITNRYNENVQKLKDVLKVSDPFATEERHLVNIITKAVMPDDIKEGVLTRDKIGQALFETFAQERIVEAKLSVWSPMKKANLKSWKSASQKNKNKTTCGVAPLKDDRALFACFLVVSLSRPDLDIKETISTFELAEYPRALFFSDGSSRHCATKSKLMNILESLLPAQQQPQTQVIIIDAIAVVQAMGKPPWVRNGRDLASHFTEVIDSKSEGATEVHVFDRYDIPNSLKEGTRQKRTGTSRAVVYKITVDAVIDKITMKDLLSCSQNKETLAIFLAAQLIECKKDSQTTYVVTSKADCMASNSLPIQHLRSEQEEADTRMLLHALDATQRGETSITIHSPDTDVLVLTLWVYKRLCLDTTVIVGTGGKRRSIPLGSLYEAVGEELVKALPGFHAFSGCDQTGTISGKSKVSCWNTLKKAERSVLDAFSSLGTTDTISDDIDMTLERFVCQLYMPWTQLRTIGEVRWLLFSKKQHVDEQLPPTKAALHQMTRRANLVALVWKSCDNPNPSIPSPILHGWKQDGDRVHPVPTTLPPAPKVVLQLIKCGCKGICVTMNCTCRKHNLKCTDMCGSCEVKCTNRSGN</sequence>
<keyword evidence="4" id="KW-1185">Reference proteome</keyword>
<dbReference type="PANTHER" id="PTHR47018:SF3">
    <property type="entry name" value="MYCBP-ASSOCIATED PROTEIN"/>
    <property type="match status" value="1"/>
</dbReference>
<evidence type="ECO:0000313" key="4">
    <source>
        <dbReference type="Proteomes" id="UP001159405"/>
    </source>
</evidence>
<feature type="region of interest" description="Disordered" evidence="1">
    <location>
        <begin position="1"/>
        <end position="21"/>
    </location>
</feature>
<accession>A0ABN8QRU1</accession>
<reference evidence="3 4" key="1">
    <citation type="submission" date="2022-05" db="EMBL/GenBank/DDBJ databases">
        <authorList>
            <consortium name="Genoscope - CEA"/>
            <person name="William W."/>
        </authorList>
    </citation>
    <scope>NUCLEOTIDE SEQUENCE [LARGE SCALE GENOMIC DNA]</scope>
</reference>
<feature type="non-terminal residue" evidence="3">
    <location>
        <position position="1332"/>
    </location>
</feature>
<evidence type="ECO:0000313" key="3">
    <source>
        <dbReference type="EMBL" id="CAH3167030.1"/>
    </source>
</evidence>
<dbReference type="InterPro" id="IPR046496">
    <property type="entry name" value="DUF6589"/>
</dbReference>
<proteinExistence type="predicted"/>
<evidence type="ECO:0000256" key="1">
    <source>
        <dbReference type="SAM" id="MobiDB-lite"/>
    </source>
</evidence>
<dbReference type="Proteomes" id="UP001159405">
    <property type="component" value="Unassembled WGS sequence"/>
</dbReference>
<comment type="caution">
    <text evidence="3">The sequence shown here is derived from an EMBL/GenBank/DDBJ whole genome shotgun (WGS) entry which is preliminary data.</text>
</comment>
<feature type="domain" description="DUF6589" evidence="2">
    <location>
        <begin position="602"/>
        <end position="743"/>
    </location>
</feature>
<dbReference type="PANTHER" id="PTHR47018">
    <property type="entry name" value="CXC DOMAIN-CONTAINING PROTEIN-RELATED"/>
    <property type="match status" value="1"/>
</dbReference>
<dbReference type="EMBL" id="CALNXK010000139">
    <property type="protein sequence ID" value="CAH3167030.1"/>
    <property type="molecule type" value="Genomic_DNA"/>
</dbReference>
<protein>
    <recommendedName>
        <fullName evidence="2">DUF6589 domain-containing protein</fullName>
    </recommendedName>
</protein>
<evidence type="ECO:0000259" key="2">
    <source>
        <dbReference type="Pfam" id="PF20231"/>
    </source>
</evidence>
<dbReference type="Pfam" id="PF20231">
    <property type="entry name" value="DUF6589"/>
    <property type="match status" value="1"/>
</dbReference>
<gene>
    <name evidence="3" type="ORF">PLOB_00008000</name>
</gene>
<organism evidence="3 4">
    <name type="scientific">Porites lobata</name>
    <dbReference type="NCBI Taxonomy" id="104759"/>
    <lineage>
        <taxon>Eukaryota</taxon>
        <taxon>Metazoa</taxon>
        <taxon>Cnidaria</taxon>
        <taxon>Anthozoa</taxon>
        <taxon>Hexacorallia</taxon>
        <taxon>Scleractinia</taxon>
        <taxon>Fungiina</taxon>
        <taxon>Poritidae</taxon>
        <taxon>Porites</taxon>
    </lineage>
</organism>